<dbReference type="Gene3D" id="3.40.640.10">
    <property type="entry name" value="Type I PLP-dependent aspartate aminotransferase-like (Major domain)"/>
    <property type="match status" value="1"/>
</dbReference>
<feature type="domain" description="Aminotransferase class I/classII large" evidence="5">
    <location>
        <begin position="128"/>
        <end position="296"/>
    </location>
</feature>
<dbReference type="Proteomes" id="UP000077069">
    <property type="component" value="Unassembled WGS sequence"/>
</dbReference>
<dbReference type="InterPro" id="IPR004839">
    <property type="entry name" value="Aminotransferase_I/II_large"/>
</dbReference>
<dbReference type="EMBL" id="KV441558">
    <property type="protein sequence ID" value="OAG01212.1"/>
    <property type="molecule type" value="Genomic_DNA"/>
</dbReference>
<keyword evidence="7" id="KW-1185">Reference proteome</keyword>
<keyword evidence="4" id="KW-0663">Pyridoxal phosphate</keyword>
<sequence>MGLHNDVLGLARFMPNWKKQFLRDVKKPRKHAWFVTNLGGYGREAGKGHTKACRHCNGLTLDLRRDSRSLYTIVQICWQTSNATDFCSGHILSLNATGKLRNEFVAEAGKGSLLHPWLRWRSTMDRNYSYLEEAEREIAAFHGAEEGLLVGSVFEANVAVETALPQPGDVLLYDKLVHASTHEGMKKSRAKHRVEFLHNDLESFRDTIIDILENDGSIREGKSTVLVAVESIYSMGGDVCPLREIVDIGEKLCSRQGNIQFIVDDAYSVGVIGPKGSGLVRELGLEKHVAVVVHSYRKPSRTRIQAHARLFFETLTSHPLWNKTKSTSLIRVPLAEGWEKRPFLTHIMTVSTRQRYTYWLFVHLMAASYSVFPVPCPIVPIGQNRLRIIFHSNNTE</sequence>
<dbReference type="InParanoid" id="A0A177C2W7"/>
<keyword evidence="3 6" id="KW-0808">Transferase</keyword>
<evidence type="ECO:0000256" key="4">
    <source>
        <dbReference type="ARBA" id="ARBA00022898"/>
    </source>
</evidence>
<name>A0A177C2W7_9PLEO</name>
<dbReference type="PANTHER" id="PTHR13693">
    <property type="entry name" value="CLASS II AMINOTRANSFERASE/8-AMINO-7-OXONONANOATE SYNTHASE"/>
    <property type="match status" value="1"/>
</dbReference>
<proteinExistence type="inferred from homology"/>
<dbReference type="GeneID" id="28765095"/>
<evidence type="ECO:0000313" key="6">
    <source>
        <dbReference type="EMBL" id="OAG01212.1"/>
    </source>
</evidence>
<protein>
    <submittedName>
        <fullName evidence="6">PLP-dependent transferase</fullName>
    </submittedName>
</protein>
<reference evidence="6 7" key="1">
    <citation type="submission" date="2016-05" db="EMBL/GenBank/DDBJ databases">
        <title>Comparative analysis of secretome profiles of manganese(II)-oxidizing ascomycete fungi.</title>
        <authorList>
            <consortium name="DOE Joint Genome Institute"/>
            <person name="Zeiner C.A."/>
            <person name="Purvine S.O."/>
            <person name="Zink E.M."/>
            <person name="Wu S."/>
            <person name="Pasa-Tolic L."/>
            <person name="Chaput D.L."/>
            <person name="Haridas S."/>
            <person name="Grigoriev I.V."/>
            <person name="Santelli C.M."/>
            <person name="Hansel C.M."/>
        </authorList>
    </citation>
    <scope>NUCLEOTIDE SEQUENCE [LARGE SCALE GENOMIC DNA]</scope>
    <source>
        <strain evidence="6 7">AP3s5-JAC2a</strain>
    </source>
</reference>
<dbReference type="InterPro" id="IPR015421">
    <property type="entry name" value="PyrdxlP-dep_Trfase_major"/>
</dbReference>
<dbReference type="GO" id="GO:0009102">
    <property type="term" value="P:biotin biosynthetic process"/>
    <property type="evidence" value="ECO:0007669"/>
    <property type="project" value="TreeGrafter"/>
</dbReference>
<accession>A0A177C2W7</accession>
<comment type="cofactor">
    <cofactor evidence="1">
        <name>pyridoxal 5'-phosphate</name>
        <dbReference type="ChEBI" id="CHEBI:597326"/>
    </cofactor>
</comment>
<dbReference type="OrthoDB" id="2382073at2759"/>
<gene>
    <name evidence="6" type="ORF">CC84DRAFT_1199203</name>
</gene>
<evidence type="ECO:0000259" key="5">
    <source>
        <dbReference type="Pfam" id="PF00155"/>
    </source>
</evidence>
<dbReference type="GO" id="GO:0016740">
    <property type="term" value="F:transferase activity"/>
    <property type="evidence" value="ECO:0007669"/>
    <property type="project" value="UniProtKB-KW"/>
</dbReference>
<dbReference type="InterPro" id="IPR050087">
    <property type="entry name" value="AON_synthase_class-II"/>
</dbReference>
<evidence type="ECO:0000256" key="2">
    <source>
        <dbReference type="ARBA" id="ARBA00010008"/>
    </source>
</evidence>
<organism evidence="6 7">
    <name type="scientific">Paraphaeosphaeria sporulosa</name>
    <dbReference type="NCBI Taxonomy" id="1460663"/>
    <lineage>
        <taxon>Eukaryota</taxon>
        <taxon>Fungi</taxon>
        <taxon>Dikarya</taxon>
        <taxon>Ascomycota</taxon>
        <taxon>Pezizomycotina</taxon>
        <taxon>Dothideomycetes</taxon>
        <taxon>Pleosporomycetidae</taxon>
        <taxon>Pleosporales</taxon>
        <taxon>Massarineae</taxon>
        <taxon>Didymosphaeriaceae</taxon>
        <taxon>Paraphaeosphaeria</taxon>
    </lineage>
</organism>
<evidence type="ECO:0000313" key="7">
    <source>
        <dbReference type="Proteomes" id="UP000077069"/>
    </source>
</evidence>
<dbReference type="SUPFAM" id="SSF53383">
    <property type="entry name" value="PLP-dependent transferases"/>
    <property type="match status" value="1"/>
</dbReference>
<dbReference type="AlphaFoldDB" id="A0A177C2W7"/>
<dbReference type="STRING" id="1460663.A0A177C2W7"/>
<dbReference type="Pfam" id="PF00155">
    <property type="entry name" value="Aminotran_1_2"/>
    <property type="match status" value="1"/>
</dbReference>
<comment type="similarity">
    <text evidence="2">Belongs to the class-II pyridoxal-phosphate-dependent aminotransferase family. BioF subfamily.</text>
</comment>
<dbReference type="InterPro" id="IPR015424">
    <property type="entry name" value="PyrdxlP-dep_Trfase"/>
</dbReference>
<evidence type="ECO:0000256" key="1">
    <source>
        <dbReference type="ARBA" id="ARBA00001933"/>
    </source>
</evidence>
<dbReference type="PANTHER" id="PTHR13693:SF77">
    <property type="entry name" value="8-AMINO-7-OXONONANOATE SYNTHASE"/>
    <property type="match status" value="1"/>
</dbReference>
<evidence type="ECO:0000256" key="3">
    <source>
        <dbReference type="ARBA" id="ARBA00022679"/>
    </source>
</evidence>
<dbReference type="RefSeq" id="XP_018031577.1">
    <property type="nucleotide sequence ID" value="XM_018181609.1"/>
</dbReference>
<dbReference type="GO" id="GO:0030170">
    <property type="term" value="F:pyridoxal phosphate binding"/>
    <property type="evidence" value="ECO:0007669"/>
    <property type="project" value="InterPro"/>
</dbReference>